<feature type="signal peptide" evidence="1">
    <location>
        <begin position="1"/>
        <end position="20"/>
    </location>
</feature>
<dbReference type="Proteomes" id="UP001066276">
    <property type="component" value="Chromosome 7"/>
</dbReference>
<feature type="chain" id="PRO_5043597022" evidence="1">
    <location>
        <begin position="21"/>
        <end position="117"/>
    </location>
</feature>
<evidence type="ECO:0000313" key="3">
    <source>
        <dbReference type="Proteomes" id="UP001066276"/>
    </source>
</evidence>
<name>A0AAV7Q2D9_PLEWA</name>
<keyword evidence="1" id="KW-0732">Signal</keyword>
<evidence type="ECO:0000256" key="1">
    <source>
        <dbReference type="SAM" id="SignalP"/>
    </source>
</evidence>
<protein>
    <submittedName>
        <fullName evidence="2">Uncharacterized protein</fullName>
    </submittedName>
</protein>
<proteinExistence type="predicted"/>
<keyword evidence="3" id="KW-1185">Reference proteome</keyword>
<sequence length="117" mass="13019">MQSLIISGLFFLNIVSNVHADKAPSDFCIMCTPNMTNVPCHNKDIPSEKFSCLHPKGELKVNMKEYTCENGTNNVFPVEAKSCAVDNTTPPADGATDNQLPLGWFFFVFMLIFLLNK</sequence>
<evidence type="ECO:0000313" key="2">
    <source>
        <dbReference type="EMBL" id="KAJ1132268.1"/>
    </source>
</evidence>
<dbReference type="AlphaFoldDB" id="A0AAV7Q2D9"/>
<organism evidence="2 3">
    <name type="scientific">Pleurodeles waltl</name>
    <name type="common">Iberian ribbed newt</name>
    <dbReference type="NCBI Taxonomy" id="8319"/>
    <lineage>
        <taxon>Eukaryota</taxon>
        <taxon>Metazoa</taxon>
        <taxon>Chordata</taxon>
        <taxon>Craniata</taxon>
        <taxon>Vertebrata</taxon>
        <taxon>Euteleostomi</taxon>
        <taxon>Amphibia</taxon>
        <taxon>Batrachia</taxon>
        <taxon>Caudata</taxon>
        <taxon>Salamandroidea</taxon>
        <taxon>Salamandridae</taxon>
        <taxon>Pleurodelinae</taxon>
        <taxon>Pleurodeles</taxon>
    </lineage>
</organism>
<dbReference type="EMBL" id="JANPWB010000011">
    <property type="protein sequence ID" value="KAJ1132268.1"/>
    <property type="molecule type" value="Genomic_DNA"/>
</dbReference>
<gene>
    <name evidence="2" type="ORF">NDU88_010594</name>
</gene>
<accession>A0AAV7Q2D9</accession>
<comment type="caution">
    <text evidence="2">The sequence shown here is derived from an EMBL/GenBank/DDBJ whole genome shotgun (WGS) entry which is preliminary data.</text>
</comment>
<reference evidence="2" key="1">
    <citation type="journal article" date="2022" name="bioRxiv">
        <title>Sequencing and chromosome-scale assembly of the giantPleurodeles waltlgenome.</title>
        <authorList>
            <person name="Brown T."/>
            <person name="Elewa A."/>
            <person name="Iarovenko S."/>
            <person name="Subramanian E."/>
            <person name="Araus A.J."/>
            <person name="Petzold A."/>
            <person name="Susuki M."/>
            <person name="Suzuki K.-i.T."/>
            <person name="Hayashi T."/>
            <person name="Toyoda A."/>
            <person name="Oliveira C."/>
            <person name="Osipova E."/>
            <person name="Leigh N.D."/>
            <person name="Simon A."/>
            <person name="Yun M.H."/>
        </authorList>
    </citation>
    <scope>NUCLEOTIDE SEQUENCE</scope>
    <source>
        <strain evidence="2">20211129_DDA</strain>
        <tissue evidence="2">Liver</tissue>
    </source>
</reference>